<feature type="compositionally biased region" description="Low complexity" evidence="2">
    <location>
        <begin position="1"/>
        <end position="16"/>
    </location>
</feature>
<dbReference type="Pfam" id="PF13499">
    <property type="entry name" value="EF-hand_7"/>
    <property type="match status" value="1"/>
</dbReference>
<dbReference type="InterPro" id="IPR018247">
    <property type="entry name" value="EF_Hand_1_Ca_BS"/>
</dbReference>
<gene>
    <name evidence="4" type="ORF">CCUR1050_LOCUS1549</name>
</gene>
<dbReference type="SUPFAM" id="SSF47473">
    <property type="entry name" value="EF-hand"/>
    <property type="match status" value="1"/>
</dbReference>
<feature type="domain" description="EF-hand" evidence="3">
    <location>
        <begin position="51"/>
        <end position="78"/>
    </location>
</feature>
<dbReference type="EMBL" id="HBEZ01002677">
    <property type="protein sequence ID" value="CAD8623874.1"/>
    <property type="molecule type" value="Transcribed_RNA"/>
</dbReference>
<dbReference type="InterPro" id="IPR002048">
    <property type="entry name" value="EF_hand_dom"/>
</dbReference>
<dbReference type="InterPro" id="IPR011992">
    <property type="entry name" value="EF-hand-dom_pair"/>
</dbReference>
<protein>
    <recommendedName>
        <fullName evidence="3">EF-hand domain-containing protein</fullName>
    </recommendedName>
</protein>
<evidence type="ECO:0000256" key="1">
    <source>
        <dbReference type="ARBA" id="ARBA00022837"/>
    </source>
</evidence>
<dbReference type="CDD" id="cd00051">
    <property type="entry name" value="EFh"/>
    <property type="match status" value="1"/>
</dbReference>
<sequence>MGSSGSVPSQPGGEESTGSNTFTFRAQDLRAPIFAKQPSEKIDFKANHKYCNEEIIKNWFKFVDADGSGDITFEEYKKSQLAINVTEEIARENFNRMDTDGNHVVDFSEFRTFHLNAGLVAPDQSGTPSNPETSK</sequence>
<name>A0A7S0QB59_9CRYP</name>
<evidence type="ECO:0000313" key="4">
    <source>
        <dbReference type="EMBL" id="CAD8623874.1"/>
    </source>
</evidence>
<reference evidence="4" key="1">
    <citation type="submission" date="2021-01" db="EMBL/GenBank/DDBJ databases">
        <authorList>
            <person name="Corre E."/>
            <person name="Pelletier E."/>
            <person name="Niang G."/>
            <person name="Scheremetjew M."/>
            <person name="Finn R."/>
            <person name="Kale V."/>
            <person name="Holt S."/>
            <person name="Cochrane G."/>
            <person name="Meng A."/>
            <person name="Brown T."/>
            <person name="Cohen L."/>
        </authorList>
    </citation>
    <scope>NUCLEOTIDE SEQUENCE</scope>
    <source>
        <strain evidence="4">CCAP979/52</strain>
    </source>
</reference>
<organism evidence="4">
    <name type="scientific">Cryptomonas curvata</name>
    <dbReference type="NCBI Taxonomy" id="233186"/>
    <lineage>
        <taxon>Eukaryota</taxon>
        <taxon>Cryptophyceae</taxon>
        <taxon>Cryptomonadales</taxon>
        <taxon>Cryptomonadaceae</taxon>
        <taxon>Cryptomonas</taxon>
    </lineage>
</organism>
<dbReference type="GO" id="GO:0005509">
    <property type="term" value="F:calcium ion binding"/>
    <property type="evidence" value="ECO:0007669"/>
    <property type="project" value="InterPro"/>
</dbReference>
<keyword evidence="1" id="KW-0106">Calcium</keyword>
<dbReference type="PROSITE" id="PS50222">
    <property type="entry name" value="EF_HAND_2"/>
    <property type="match status" value="2"/>
</dbReference>
<feature type="domain" description="EF-hand" evidence="3">
    <location>
        <begin position="85"/>
        <end position="120"/>
    </location>
</feature>
<dbReference type="SMART" id="SM00054">
    <property type="entry name" value="EFh"/>
    <property type="match status" value="2"/>
</dbReference>
<evidence type="ECO:0000259" key="3">
    <source>
        <dbReference type="PROSITE" id="PS50222"/>
    </source>
</evidence>
<dbReference type="PROSITE" id="PS00018">
    <property type="entry name" value="EF_HAND_1"/>
    <property type="match status" value="1"/>
</dbReference>
<dbReference type="AlphaFoldDB" id="A0A7S0QB59"/>
<accession>A0A7S0QB59</accession>
<evidence type="ECO:0000256" key="2">
    <source>
        <dbReference type="SAM" id="MobiDB-lite"/>
    </source>
</evidence>
<proteinExistence type="predicted"/>
<feature type="region of interest" description="Disordered" evidence="2">
    <location>
        <begin position="1"/>
        <end position="21"/>
    </location>
</feature>
<dbReference type="Gene3D" id="1.10.238.10">
    <property type="entry name" value="EF-hand"/>
    <property type="match status" value="1"/>
</dbReference>